<name>A0AAD6LF73_9ROSI</name>
<dbReference type="GO" id="GO:0000387">
    <property type="term" value="P:spliceosomal snRNP assembly"/>
    <property type="evidence" value="ECO:0007669"/>
    <property type="project" value="InterPro"/>
</dbReference>
<dbReference type="Pfam" id="PF09133">
    <property type="entry name" value="SANTA"/>
    <property type="match status" value="1"/>
</dbReference>
<protein>
    <recommendedName>
        <fullName evidence="4">SANTA domain-containing protein</fullName>
    </recommendedName>
</protein>
<proteinExistence type="inferred from homology"/>
<dbReference type="GO" id="GO:0005634">
    <property type="term" value="C:nucleus"/>
    <property type="evidence" value="ECO:0007669"/>
    <property type="project" value="TreeGrafter"/>
</dbReference>
<dbReference type="InterPro" id="IPR015216">
    <property type="entry name" value="SANTA"/>
</dbReference>
<feature type="region of interest" description="Disordered" evidence="2">
    <location>
        <begin position="270"/>
        <end position="328"/>
    </location>
</feature>
<sequence>MADDTLAGPERIITEIEEEPLLQQPQDEENQSCSSLSTISPKGDSNESSLVILSPIQADQEETNNQDQPSPTSFKKVKCSSLTESDTSFGEKEELGLEGSEVKFDSLIEKKVAYCELVSGSIESGDSDDKIESSSVKVQETETSVDGVLNKGEIEWSVDGVKEVKDKGKDFVGSECFEAEMGLGSDDNKEFVMGKEIGGESSLEAKKKQLLEELQDGSIFKNKTKVDNNVDGFDTGVGISGIFKGSDESVKRSLKIEVIDHTVLIEPASVTKTGSGGGNVAERNGKKNGKHETDEKKVKRPRRRGKIATKGGLETSEGQKKGTQIGEAQKRTIDVGEVRNGCETDGDQMKRKYSREEMKVLRFANIVEQRKLWRDIYTGLGDDAVEGYKDLASSKHHKKVSLSFNPWEHFGRKEPDIPGEESSEIVDDGLENMEVDGVQNADLLDPACSNSIEGEGADTVLEEAYGEEVDSDDDYASIQRPAFAVEGEPDFDSGPPEDGLEFLRRVRWEAAHIPKVKVAKLGRSRVNKEQTVYMPQIPNIAKCPEYLLPLKQWEDVFLVDFSELRQFLSQDDGSSTRISQKMQPAAIVLGNSSPQHAESIVVEKSNILGTETDDVQSYKPLDTSSAENAIDHPCMANVEDCRNLTSSQIPTPEASCSDALCNYPTLSVILAMDCVARVSMLRKRIKLAETMDTLSKNDCVWLFALCAAVDAPLDADTCAALRGLLRKCASLRASKSEHDDEVIMLNILATISGSIASCLYFLICFGNGFCLFRRKIRARPGKMSSEAKKRKGFSSSTTPAPLTKILIRSLSRLNSRTPSNTVPLSSLSLNSVWLHDWWLVKVEGNGLAVSGFTSREGVGTRLFCSAAIVKRHYTTILEARDGITVTLSGFINRDRAHENGFSFQICDRFQLGFPYSWEEIAAKLCGEESANGGSPRGKSGFVELNTSSGISTNTASVSFDDIPVTRIRDILMQPLGDPKDCALEDILGSFCSNTMEHTPMFTDPSSNSESPVTVARKNKRTKADQKHRDDAVMGECITPRRGVVTRSMSRLRNLAKNNPE</sequence>
<dbReference type="Gene3D" id="1.20.58.1070">
    <property type="match status" value="1"/>
</dbReference>
<evidence type="ECO:0000256" key="2">
    <source>
        <dbReference type="SAM" id="MobiDB-lite"/>
    </source>
</evidence>
<gene>
    <name evidence="5" type="ORF">NC653_037564</name>
</gene>
<feature type="domain" description="SANTA" evidence="4">
    <location>
        <begin position="832"/>
        <end position="920"/>
    </location>
</feature>
<feature type="region of interest" description="Disordered" evidence="2">
    <location>
        <begin position="1"/>
        <end position="93"/>
    </location>
</feature>
<keyword evidence="3" id="KW-0812">Transmembrane</keyword>
<feature type="compositionally biased region" description="Basic residues" evidence="2">
    <location>
        <begin position="298"/>
        <end position="307"/>
    </location>
</feature>
<feature type="compositionally biased region" description="Polar residues" evidence="2">
    <location>
        <begin position="31"/>
        <end position="40"/>
    </location>
</feature>
<dbReference type="GO" id="GO:0032797">
    <property type="term" value="C:SMN complex"/>
    <property type="evidence" value="ECO:0007669"/>
    <property type="project" value="TreeGrafter"/>
</dbReference>
<dbReference type="EMBL" id="JAQIZT010000017">
    <property type="protein sequence ID" value="KAJ6959279.1"/>
    <property type="molecule type" value="Genomic_DNA"/>
</dbReference>
<evidence type="ECO:0000313" key="6">
    <source>
        <dbReference type="Proteomes" id="UP001164929"/>
    </source>
</evidence>
<dbReference type="InterPro" id="IPR035426">
    <property type="entry name" value="Gemin2/Brr1"/>
</dbReference>
<keyword evidence="3" id="KW-1133">Transmembrane helix</keyword>
<accession>A0AAD6LF73</accession>
<reference evidence="5" key="1">
    <citation type="journal article" date="2023" name="Mol. Ecol. Resour.">
        <title>Chromosome-level genome assembly of a triploid poplar Populus alba 'Berolinensis'.</title>
        <authorList>
            <person name="Chen S."/>
            <person name="Yu Y."/>
            <person name="Wang X."/>
            <person name="Wang S."/>
            <person name="Zhang T."/>
            <person name="Zhou Y."/>
            <person name="He R."/>
            <person name="Meng N."/>
            <person name="Wang Y."/>
            <person name="Liu W."/>
            <person name="Liu Z."/>
            <person name="Liu J."/>
            <person name="Guo Q."/>
            <person name="Huang H."/>
            <person name="Sederoff R.R."/>
            <person name="Wang G."/>
            <person name="Qu G."/>
            <person name="Chen S."/>
        </authorList>
    </citation>
    <scope>NUCLEOTIDE SEQUENCE</scope>
    <source>
        <strain evidence="5">SC-2020</strain>
    </source>
</reference>
<organism evidence="5 6">
    <name type="scientific">Populus alba x Populus x berolinensis</name>
    <dbReference type="NCBI Taxonomy" id="444605"/>
    <lineage>
        <taxon>Eukaryota</taxon>
        <taxon>Viridiplantae</taxon>
        <taxon>Streptophyta</taxon>
        <taxon>Embryophyta</taxon>
        <taxon>Tracheophyta</taxon>
        <taxon>Spermatophyta</taxon>
        <taxon>Magnoliopsida</taxon>
        <taxon>eudicotyledons</taxon>
        <taxon>Gunneridae</taxon>
        <taxon>Pentapetalae</taxon>
        <taxon>rosids</taxon>
        <taxon>fabids</taxon>
        <taxon>Malpighiales</taxon>
        <taxon>Salicaceae</taxon>
        <taxon>Saliceae</taxon>
        <taxon>Populus</taxon>
    </lineage>
</organism>
<dbReference type="PANTHER" id="PTHR12794:SF0">
    <property type="entry name" value="GEM-ASSOCIATED PROTEIN 2"/>
    <property type="match status" value="1"/>
</dbReference>
<dbReference type="PANTHER" id="PTHR12794">
    <property type="entry name" value="GEMIN2"/>
    <property type="match status" value="1"/>
</dbReference>
<dbReference type="AlphaFoldDB" id="A0AAD6LF73"/>
<feature type="compositionally biased region" description="Acidic residues" evidence="2">
    <location>
        <begin position="15"/>
        <end position="30"/>
    </location>
</feature>
<keyword evidence="6" id="KW-1185">Reference proteome</keyword>
<comment type="similarity">
    <text evidence="1">Belongs to the gemin-2 family.</text>
</comment>
<dbReference type="Pfam" id="PF04938">
    <property type="entry name" value="SIP1"/>
    <property type="match status" value="1"/>
</dbReference>
<keyword evidence="3" id="KW-0472">Membrane</keyword>
<comment type="caution">
    <text evidence="5">The sequence shown here is derived from an EMBL/GenBank/DDBJ whole genome shotgun (WGS) entry which is preliminary data.</text>
</comment>
<feature type="transmembrane region" description="Helical" evidence="3">
    <location>
        <begin position="743"/>
        <end position="772"/>
    </location>
</feature>
<evidence type="ECO:0000313" key="5">
    <source>
        <dbReference type="EMBL" id="KAJ6959279.1"/>
    </source>
</evidence>
<dbReference type="Proteomes" id="UP001164929">
    <property type="component" value="Chromosome 17"/>
</dbReference>
<evidence type="ECO:0000259" key="4">
    <source>
        <dbReference type="Pfam" id="PF09133"/>
    </source>
</evidence>
<evidence type="ECO:0000256" key="1">
    <source>
        <dbReference type="ARBA" id="ARBA00025758"/>
    </source>
</evidence>
<feature type="region of interest" description="Disordered" evidence="2">
    <location>
        <begin position="1000"/>
        <end position="1029"/>
    </location>
</feature>
<evidence type="ECO:0000256" key="3">
    <source>
        <dbReference type="SAM" id="Phobius"/>
    </source>
</evidence>